<dbReference type="AlphaFoldDB" id="A0AA40FSI9"/>
<protein>
    <submittedName>
        <fullName evidence="1">Uncharacterized protein</fullName>
    </submittedName>
</protein>
<dbReference type="Proteomes" id="UP001177670">
    <property type="component" value="Unassembled WGS sequence"/>
</dbReference>
<keyword evidence="2" id="KW-1185">Reference proteome</keyword>
<accession>A0AA40FSI9</accession>
<comment type="caution">
    <text evidence="1">The sequence shown here is derived from an EMBL/GenBank/DDBJ whole genome shotgun (WGS) entry which is preliminary data.</text>
</comment>
<name>A0AA40FSI9_9HYME</name>
<evidence type="ECO:0000313" key="1">
    <source>
        <dbReference type="EMBL" id="KAK1124543.1"/>
    </source>
</evidence>
<proteinExistence type="predicted"/>
<sequence>MPEPFCVSHLFGKVDSMLQSTVEGLVCCRTKFSQTARILWRHRPAGGSGHLKTHKLSPTRLHSDRGYGRMETLPNIPPILNASRSKLDARLHYGQITGVH</sequence>
<evidence type="ECO:0000313" key="2">
    <source>
        <dbReference type="Proteomes" id="UP001177670"/>
    </source>
</evidence>
<reference evidence="1" key="1">
    <citation type="submission" date="2021-10" db="EMBL/GenBank/DDBJ databases">
        <title>Melipona bicolor Genome sequencing and assembly.</title>
        <authorList>
            <person name="Araujo N.S."/>
            <person name="Arias M.C."/>
        </authorList>
    </citation>
    <scope>NUCLEOTIDE SEQUENCE</scope>
    <source>
        <strain evidence="1">USP_2M_L1-L4_2017</strain>
        <tissue evidence="1">Whole body</tissue>
    </source>
</reference>
<gene>
    <name evidence="1" type="ORF">K0M31_006891</name>
</gene>
<organism evidence="1 2">
    <name type="scientific">Melipona bicolor</name>
    <dbReference type="NCBI Taxonomy" id="60889"/>
    <lineage>
        <taxon>Eukaryota</taxon>
        <taxon>Metazoa</taxon>
        <taxon>Ecdysozoa</taxon>
        <taxon>Arthropoda</taxon>
        <taxon>Hexapoda</taxon>
        <taxon>Insecta</taxon>
        <taxon>Pterygota</taxon>
        <taxon>Neoptera</taxon>
        <taxon>Endopterygota</taxon>
        <taxon>Hymenoptera</taxon>
        <taxon>Apocrita</taxon>
        <taxon>Aculeata</taxon>
        <taxon>Apoidea</taxon>
        <taxon>Anthophila</taxon>
        <taxon>Apidae</taxon>
        <taxon>Melipona</taxon>
    </lineage>
</organism>
<dbReference type="EMBL" id="JAHYIQ010000018">
    <property type="protein sequence ID" value="KAK1124543.1"/>
    <property type="molecule type" value="Genomic_DNA"/>
</dbReference>